<sequence length="262" mass="29268">MTALQALSKDPPSPRKAKLTAKATTATNPPVVVTASEPHPIFGKALTIPGFELKRQHMSMLNFWHKKAIELSEAYWAALPKNKPDDDPEYDAIYNAKWDTFEAAFCASITWPSELDYLMKIIVRHAADSGDEELVTGERIAVIARAAAKLAEPIHPKKRVGKLARGKKLTRAGLLFRYQSFLIQELQTLSYELYGERDFATSFVAYDQEVDRRCKSRRRAHPFFDPTTLTTRASTVLKSLKIDSVKADSNAVRLSGSKGGSR</sequence>
<evidence type="ECO:0000256" key="1">
    <source>
        <dbReference type="SAM" id="MobiDB-lite"/>
    </source>
</evidence>
<dbReference type="EMBL" id="JAAMRR010001216">
    <property type="protein sequence ID" value="NGX98168.1"/>
    <property type="molecule type" value="Genomic_DNA"/>
</dbReference>
<evidence type="ECO:0000313" key="3">
    <source>
        <dbReference type="Proteomes" id="UP000480266"/>
    </source>
</evidence>
<organism evidence="2 3">
    <name type="scientific">Candidatus Afipia apatlaquensis</name>
    <dbReference type="NCBI Taxonomy" id="2712852"/>
    <lineage>
        <taxon>Bacteria</taxon>
        <taxon>Pseudomonadati</taxon>
        <taxon>Pseudomonadota</taxon>
        <taxon>Alphaproteobacteria</taxon>
        <taxon>Hyphomicrobiales</taxon>
        <taxon>Nitrobacteraceae</taxon>
        <taxon>Afipia</taxon>
    </lineage>
</organism>
<feature type="region of interest" description="Disordered" evidence="1">
    <location>
        <begin position="1"/>
        <end position="23"/>
    </location>
</feature>
<name>A0A7C9VH64_9BRAD</name>
<proteinExistence type="predicted"/>
<accession>A0A7C9VH64</accession>
<dbReference type="AlphaFoldDB" id="A0A7C9VH64"/>
<reference evidence="2" key="1">
    <citation type="submission" date="2020-02" db="EMBL/GenBank/DDBJ databases">
        <title>Draft genome sequence of Candidatus Afipia apatlaquensis IBT-C3, a potential strain for decolorization of textile dyes.</title>
        <authorList>
            <person name="Sanchez-Reyes A."/>
            <person name="Breton-Deval L."/>
            <person name="Mangelson H."/>
            <person name="Sanchez-Flores A."/>
        </authorList>
    </citation>
    <scope>NUCLEOTIDE SEQUENCE [LARGE SCALE GENOMIC DNA]</scope>
    <source>
        <strain evidence="2">IBT-C3</strain>
    </source>
</reference>
<keyword evidence="3" id="KW-1185">Reference proteome</keyword>
<protein>
    <submittedName>
        <fullName evidence="2">Uncharacterized protein</fullName>
    </submittedName>
</protein>
<dbReference type="Proteomes" id="UP000480266">
    <property type="component" value="Unassembled WGS sequence"/>
</dbReference>
<gene>
    <name evidence="2" type="ORF">G4V63_24065</name>
</gene>
<evidence type="ECO:0000313" key="2">
    <source>
        <dbReference type="EMBL" id="NGX98168.1"/>
    </source>
</evidence>
<comment type="caution">
    <text evidence="2">The sequence shown here is derived from an EMBL/GenBank/DDBJ whole genome shotgun (WGS) entry which is preliminary data.</text>
</comment>